<accession>A0ABT3WDF4</accession>
<dbReference type="EMBL" id="JANIDY010000001">
    <property type="protein sequence ID" value="MCX5617112.1"/>
    <property type="molecule type" value="Genomic_DNA"/>
</dbReference>
<dbReference type="RefSeq" id="WP_266115636.1">
    <property type="nucleotide sequence ID" value="NZ_JANIDY010000001.1"/>
</dbReference>
<protein>
    <submittedName>
        <fullName evidence="2">Uncharacterized protein</fullName>
    </submittedName>
</protein>
<sequence>MSKNGVFGMMVRTVCNEWTGNNVMKYPVLCALMVLALPGAAQAGANYVRNDQGSFAIDPQKANEFLHHAYSDKRVADNAYDVLINKRRGNCYDAVVHLFRYYDDGAGNVEKYCYKPDLDSDNAVAPPPAVNHP</sequence>
<feature type="chain" id="PRO_5045447137" evidence="1">
    <location>
        <begin position="44"/>
        <end position="133"/>
    </location>
</feature>
<evidence type="ECO:0000313" key="3">
    <source>
        <dbReference type="Proteomes" id="UP001165576"/>
    </source>
</evidence>
<organism evidence="2 3">
    <name type="scientific">Bombella pluederhausensis</name>
    <dbReference type="NCBI Taxonomy" id="2967336"/>
    <lineage>
        <taxon>Bacteria</taxon>
        <taxon>Pseudomonadati</taxon>
        <taxon>Pseudomonadota</taxon>
        <taxon>Alphaproteobacteria</taxon>
        <taxon>Acetobacterales</taxon>
        <taxon>Acetobacteraceae</taxon>
        <taxon>Bombella</taxon>
    </lineage>
</organism>
<feature type="signal peptide" evidence="1">
    <location>
        <begin position="1"/>
        <end position="43"/>
    </location>
</feature>
<gene>
    <name evidence="2" type="ORF">NQF86_00295</name>
</gene>
<keyword evidence="3" id="KW-1185">Reference proteome</keyword>
<dbReference type="Proteomes" id="UP001165576">
    <property type="component" value="Unassembled WGS sequence"/>
</dbReference>
<comment type="caution">
    <text evidence="2">The sequence shown here is derived from an EMBL/GenBank/DDBJ whole genome shotgun (WGS) entry which is preliminary data.</text>
</comment>
<evidence type="ECO:0000313" key="2">
    <source>
        <dbReference type="EMBL" id="MCX5617112.1"/>
    </source>
</evidence>
<keyword evidence="1" id="KW-0732">Signal</keyword>
<reference evidence="2" key="1">
    <citation type="submission" date="2022-07" db="EMBL/GenBank/DDBJ databases">
        <title>Bombella genomes.</title>
        <authorList>
            <person name="Harer L."/>
            <person name="Styblova S."/>
            <person name="Ehrmann M."/>
        </authorList>
    </citation>
    <scope>NUCLEOTIDE SEQUENCE</scope>
    <source>
        <strain evidence="2">TMW 2.2543</strain>
    </source>
</reference>
<name>A0ABT3WDF4_9PROT</name>
<evidence type="ECO:0000256" key="1">
    <source>
        <dbReference type="SAM" id="SignalP"/>
    </source>
</evidence>
<proteinExistence type="predicted"/>